<dbReference type="SMART" id="SM00342">
    <property type="entry name" value="HTH_ARAC"/>
    <property type="match status" value="1"/>
</dbReference>
<evidence type="ECO:0000313" key="6">
    <source>
        <dbReference type="Proteomes" id="UP000199701"/>
    </source>
</evidence>
<dbReference type="Pfam" id="PF12833">
    <property type="entry name" value="HTH_18"/>
    <property type="match status" value="1"/>
</dbReference>
<keyword evidence="1" id="KW-0805">Transcription regulation</keyword>
<dbReference type="SUPFAM" id="SSF46689">
    <property type="entry name" value="Homeodomain-like"/>
    <property type="match status" value="1"/>
</dbReference>
<dbReference type="Proteomes" id="UP000199701">
    <property type="component" value="Unassembled WGS sequence"/>
</dbReference>
<dbReference type="InterPro" id="IPR018060">
    <property type="entry name" value="HTH_AraC"/>
</dbReference>
<dbReference type="PROSITE" id="PS00041">
    <property type="entry name" value="HTH_ARAC_FAMILY_1"/>
    <property type="match status" value="1"/>
</dbReference>
<dbReference type="PROSITE" id="PS01124">
    <property type="entry name" value="HTH_ARAC_FAMILY_2"/>
    <property type="match status" value="1"/>
</dbReference>
<evidence type="ECO:0000259" key="4">
    <source>
        <dbReference type="PROSITE" id="PS01124"/>
    </source>
</evidence>
<name>A0A1I0MDU8_9FIRM</name>
<dbReference type="Gene3D" id="1.10.10.60">
    <property type="entry name" value="Homeodomain-like"/>
    <property type="match status" value="1"/>
</dbReference>
<gene>
    <name evidence="5" type="ORF">SAMN05421659_101444</name>
</gene>
<organism evidence="5 6">
    <name type="scientific">[Clostridium] fimetarium</name>
    <dbReference type="NCBI Taxonomy" id="99656"/>
    <lineage>
        <taxon>Bacteria</taxon>
        <taxon>Bacillati</taxon>
        <taxon>Bacillota</taxon>
        <taxon>Clostridia</taxon>
        <taxon>Lachnospirales</taxon>
        <taxon>Lachnospiraceae</taxon>
    </lineage>
</organism>
<dbReference type="InterPro" id="IPR009057">
    <property type="entry name" value="Homeodomain-like_sf"/>
</dbReference>
<dbReference type="PANTHER" id="PTHR43280">
    <property type="entry name" value="ARAC-FAMILY TRANSCRIPTIONAL REGULATOR"/>
    <property type="match status" value="1"/>
</dbReference>
<accession>A0A1I0MDU8</accession>
<reference evidence="5 6" key="1">
    <citation type="submission" date="2016-10" db="EMBL/GenBank/DDBJ databases">
        <authorList>
            <person name="de Groot N.N."/>
        </authorList>
    </citation>
    <scope>NUCLEOTIDE SEQUENCE [LARGE SCALE GENOMIC DNA]</scope>
    <source>
        <strain evidence="5 6">DSM 9179</strain>
    </source>
</reference>
<evidence type="ECO:0000256" key="1">
    <source>
        <dbReference type="ARBA" id="ARBA00023015"/>
    </source>
</evidence>
<dbReference type="EMBL" id="FOJI01000001">
    <property type="protein sequence ID" value="SEV86597.1"/>
    <property type="molecule type" value="Genomic_DNA"/>
</dbReference>
<keyword evidence="2 5" id="KW-0238">DNA-binding</keyword>
<sequence length="173" mass="20158">MIQLIYELDNRPLGYNIQVESLIRQILVCLVRNYSKGKQYSKRNQYLNGIQDAEKLNSSNINDKRCIITDRYFLYEYADITLNNLASRLGLGIRQTQRFLLKHYGKSFIKMKFEAKMNAATCLLMHGDYIISQIADKLGYSSIEQFSKVFKKHFGISPSDYLKQNRSDSLVFS</sequence>
<dbReference type="GO" id="GO:0043565">
    <property type="term" value="F:sequence-specific DNA binding"/>
    <property type="evidence" value="ECO:0007669"/>
    <property type="project" value="InterPro"/>
</dbReference>
<evidence type="ECO:0000256" key="2">
    <source>
        <dbReference type="ARBA" id="ARBA00023125"/>
    </source>
</evidence>
<dbReference type="InterPro" id="IPR020449">
    <property type="entry name" value="Tscrpt_reg_AraC-type_HTH"/>
</dbReference>
<evidence type="ECO:0000256" key="3">
    <source>
        <dbReference type="ARBA" id="ARBA00023163"/>
    </source>
</evidence>
<dbReference type="RefSeq" id="WP_170841258.1">
    <property type="nucleotide sequence ID" value="NZ_FOJI01000001.1"/>
</dbReference>
<feature type="domain" description="HTH araC/xylS-type" evidence="4">
    <location>
        <begin position="79"/>
        <end position="164"/>
    </location>
</feature>
<dbReference type="GO" id="GO:0003700">
    <property type="term" value="F:DNA-binding transcription factor activity"/>
    <property type="evidence" value="ECO:0007669"/>
    <property type="project" value="InterPro"/>
</dbReference>
<proteinExistence type="predicted"/>
<dbReference type="InterPro" id="IPR018062">
    <property type="entry name" value="HTH_AraC-typ_CS"/>
</dbReference>
<dbReference type="AlphaFoldDB" id="A0A1I0MDU8"/>
<evidence type="ECO:0000313" key="5">
    <source>
        <dbReference type="EMBL" id="SEV86597.1"/>
    </source>
</evidence>
<dbReference type="STRING" id="99656.SAMN05421659_101444"/>
<dbReference type="PRINTS" id="PR00032">
    <property type="entry name" value="HTHARAC"/>
</dbReference>
<dbReference type="PANTHER" id="PTHR43280:SF2">
    <property type="entry name" value="HTH-TYPE TRANSCRIPTIONAL REGULATOR EXSA"/>
    <property type="match status" value="1"/>
</dbReference>
<keyword evidence="6" id="KW-1185">Reference proteome</keyword>
<keyword evidence="3" id="KW-0804">Transcription</keyword>
<protein>
    <submittedName>
        <fullName evidence="5">AraC-type DNA-binding protein</fullName>
    </submittedName>
</protein>